<sequence length="268" mass="29619">MKFSKLILSTTHKKITATAVLVAVCGTAMFSGTAWADTTLTYNDANGKENSKMYLSDGMAKVTNDSEVNTALIFNTRQNSFTIINHEDKSFMVFGEKEIAALGDVAAMVDRMLEEQLGQMPAAQREQMRGMMKSMIQKQLPKQAAMPKYEKTGQSSNYNGFDCDEVVQTIDGKTQGTFCVAEHQDLGVETEDYAAIQEFMKIAEKMASQFGQNTGVNFAAVGEVLPVYYQMGEQKAYLTGVNNDDLSAAVFSIPEGYKQQSLPKEMFR</sequence>
<gene>
    <name evidence="1" type="ORF">MNBD_GAMMA02-792</name>
</gene>
<protein>
    <recommendedName>
        <fullName evidence="2">DUF4412 domain-containing protein</fullName>
    </recommendedName>
</protein>
<accession>A0A3B0VMB8</accession>
<evidence type="ECO:0000313" key="1">
    <source>
        <dbReference type="EMBL" id="VAW44081.1"/>
    </source>
</evidence>
<proteinExistence type="predicted"/>
<dbReference type="AlphaFoldDB" id="A0A3B0VMB8"/>
<name>A0A3B0VMB8_9ZZZZ</name>
<dbReference type="EMBL" id="UOFA01000072">
    <property type="protein sequence ID" value="VAW44081.1"/>
    <property type="molecule type" value="Genomic_DNA"/>
</dbReference>
<organism evidence="1">
    <name type="scientific">hydrothermal vent metagenome</name>
    <dbReference type="NCBI Taxonomy" id="652676"/>
    <lineage>
        <taxon>unclassified sequences</taxon>
        <taxon>metagenomes</taxon>
        <taxon>ecological metagenomes</taxon>
    </lineage>
</organism>
<evidence type="ECO:0008006" key="2">
    <source>
        <dbReference type="Google" id="ProtNLM"/>
    </source>
</evidence>
<reference evidence="1" key="1">
    <citation type="submission" date="2018-06" db="EMBL/GenBank/DDBJ databases">
        <authorList>
            <person name="Zhirakovskaya E."/>
        </authorList>
    </citation>
    <scope>NUCLEOTIDE SEQUENCE</scope>
</reference>